<dbReference type="Proteomes" id="UP000831684">
    <property type="component" value="Chromosome"/>
</dbReference>
<proteinExistence type="predicted"/>
<protein>
    <submittedName>
        <fullName evidence="1">Uncharacterized protein</fullName>
    </submittedName>
</protein>
<accession>A0A9E7D4G6</accession>
<dbReference type="AlphaFoldDB" id="A0A9E7D4G6"/>
<gene>
    <name evidence="1" type="ORF">K9D25_14630</name>
</gene>
<dbReference type="EMBL" id="CP083239">
    <property type="protein sequence ID" value="UOK69965.1"/>
    <property type="molecule type" value="Genomic_DNA"/>
</dbReference>
<dbReference type="KEGG" id="apol:K9D25_14630"/>
<name>A0A9E7D4G6_9HYPH</name>
<sequence>MLARKFDVDSSSIAFDRQRGHLAMTLRPLIPAYDEAAALAHGWGVMAGCPDIRRLVVNLEVDARPAPLRPMA</sequence>
<dbReference type="RefSeq" id="WP_244376347.1">
    <property type="nucleotide sequence ID" value="NZ_CP083239.1"/>
</dbReference>
<evidence type="ECO:0000313" key="1">
    <source>
        <dbReference type="EMBL" id="UOK69965.1"/>
    </source>
</evidence>
<organism evidence="1 2">
    <name type="scientific">Ancylobacter polymorphus</name>
    <dbReference type="NCBI Taxonomy" id="223390"/>
    <lineage>
        <taxon>Bacteria</taxon>
        <taxon>Pseudomonadati</taxon>
        <taxon>Pseudomonadota</taxon>
        <taxon>Alphaproteobacteria</taxon>
        <taxon>Hyphomicrobiales</taxon>
        <taxon>Xanthobacteraceae</taxon>
        <taxon>Ancylobacter</taxon>
    </lineage>
</organism>
<evidence type="ECO:0000313" key="2">
    <source>
        <dbReference type="Proteomes" id="UP000831684"/>
    </source>
</evidence>
<reference evidence="1" key="1">
    <citation type="submission" date="2021-09" db="EMBL/GenBank/DDBJ databases">
        <title>Network and meta-omics reveal the key degrader and cooperation patterns in an efficient 1,4-dioxane-degrading microbial community.</title>
        <authorList>
            <person name="Dai C."/>
        </authorList>
    </citation>
    <scope>NUCLEOTIDE SEQUENCE</scope>
    <source>
        <strain evidence="1">ZM13</strain>
    </source>
</reference>